<gene>
    <name evidence="1" type="ORF">LCGC14_1584790</name>
</gene>
<organism evidence="1">
    <name type="scientific">marine sediment metagenome</name>
    <dbReference type="NCBI Taxonomy" id="412755"/>
    <lineage>
        <taxon>unclassified sequences</taxon>
        <taxon>metagenomes</taxon>
        <taxon>ecological metagenomes</taxon>
    </lineage>
</organism>
<proteinExistence type="predicted"/>
<protein>
    <submittedName>
        <fullName evidence="1">Uncharacterized protein</fullName>
    </submittedName>
</protein>
<accession>A0A0F9IFR6</accession>
<sequence length="97" mass="11128">MASGDRTTIVYPEMVNFIDSVRENDKRSYHVRWLLWVGATAVYDCDLPEPRMPGGLQVDLKDPVVMARLRIQAAHMRSCIGTVEDVERRHRAEGGEW</sequence>
<dbReference type="AlphaFoldDB" id="A0A0F9IFR6"/>
<name>A0A0F9IFR6_9ZZZZ</name>
<dbReference type="EMBL" id="LAZR01012511">
    <property type="protein sequence ID" value="KKM26431.1"/>
    <property type="molecule type" value="Genomic_DNA"/>
</dbReference>
<evidence type="ECO:0000313" key="1">
    <source>
        <dbReference type="EMBL" id="KKM26431.1"/>
    </source>
</evidence>
<comment type="caution">
    <text evidence="1">The sequence shown here is derived from an EMBL/GenBank/DDBJ whole genome shotgun (WGS) entry which is preliminary data.</text>
</comment>
<reference evidence="1" key="1">
    <citation type="journal article" date="2015" name="Nature">
        <title>Complex archaea that bridge the gap between prokaryotes and eukaryotes.</title>
        <authorList>
            <person name="Spang A."/>
            <person name="Saw J.H."/>
            <person name="Jorgensen S.L."/>
            <person name="Zaremba-Niedzwiedzka K."/>
            <person name="Martijn J."/>
            <person name="Lind A.E."/>
            <person name="van Eijk R."/>
            <person name="Schleper C."/>
            <person name="Guy L."/>
            <person name="Ettema T.J."/>
        </authorList>
    </citation>
    <scope>NUCLEOTIDE SEQUENCE</scope>
</reference>